<gene>
    <name evidence="1" type="ORF">METZ01_LOCUS159180</name>
</gene>
<dbReference type="InterPro" id="IPR023614">
    <property type="entry name" value="Porin_dom_sf"/>
</dbReference>
<evidence type="ECO:0000313" key="1">
    <source>
        <dbReference type="EMBL" id="SVB06326.1"/>
    </source>
</evidence>
<organism evidence="1">
    <name type="scientific">marine metagenome</name>
    <dbReference type="NCBI Taxonomy" id="408172"/>
    <lineage>
        <taxon>unclassified sequences</taxon>
        <taxon>metagenomes</taxon>
        <taxon>ecological metagenomes</taxon>
    </lineage>
</organism>
<evidence type="ECO:0008006" key="2">
    <source>
        <dbReference type="Google" id="ProtNLM"/>
    </source>
</evidence>
<proteinExistence type="predicted"/>
<dbReference type="SUPFAM" id="SSF56935">
    <property type="entry name" value="Porins"/>
    <property type="match status" value="1"/>
</dbReference>
<protein>
    <recommendedName>
        <fullName evidence="2">Porin domain-containing protein</fullName>
    </recommendedName>
</protein>
<dbReference type="Pfam" id="PF07396">
    <property type="entry name" value="Porin_O_P"/>
    <property type="match status" value="1"/>
</dbReference>
<reference evidence="1" key="1">
    <citation type="submission" date="2018-05" db="EMBL/GenBank/DDBJ databases">
        <authorList>
            <person name="Lanie J.A."/>
            <person name="Ng W.-L."/>
            <person name="Kazmierczak K.M."/>
            <person name="Andrzejewski T.M."/>
            <person name="Davidsen T.M."/>
            <person name="Wayne K.J."/>
            <person name="Tettelin H."/>
            <person name="Glass J.I."/>
            <person name="Rusch D."/>
            <person name="Podicherti R."/>
            <person name="Tsui H.-C.T."/>
            <person name="Winkler M.E."/>
        </authorList>
    </citation>
    <scope>NUCLEOTIDE SEQUENCE</scope>
</reference>
<dbReference type="Gene3D" id="2.40.160.10">
    <property type="entry name" value="Porin"/>
    <property type="match status" value="1"/>
</dbReference>
<dbReference type="AlphaFoldDB" id="A0A382AXQ6"/>
<dbReference type="InterPro" id="IPR010870">
    <property type="entry name" value="Porin_O/P"/>
</dbReference>
<name>A0A382AXQ6_9ZZZZ</name>
<sequence length="391" mass="43179">MKKAKSNYSSKTAIAIAVTTALGAIAQAEDNDMRVFWKDSLRLESADGKNKLRIGGRIHWDNAFTSDDDYMSDGDVFRRTRLYVSGQIQERYDFKMQYDFADGSAAFKDVNFGIRDMPVLGNIRIGQFKEPFSLEEIASSNDIAAIERANVNRLVPSRSAGVMIYTDHADTRITSAVGLFRGADDKWGNYQGDGYAATARVTGLPYVSDDGSQLVHLGVGYSYRNDDTAVYKLSSDHAMAPSTKHEIANVRNTSLLGLETALKLGSFSIQSEWVEAVVDALDGGNLDGCYAQTSYVLTGESRSYDKATGAFKGISPESRFLDNGGLGAWEATLRWSNLDYSDLADSQEIDTWTLGLNWYLNKNVRALFNYSNADLDGDSVDVFATRFQFAF</sequence>
<accession>A0A382AXQ6</accession>
<dbReference type="EMBL" id="UINC01027306">
    <property type="protein sequence ID" value="SVB06326.1"/>
    <property type="molecule type" value="Genomic_DNA"/>
</dbReference>